<accession>A0A1Y2J3E8</accession>
<dbReference type="AlphaFoldDB" id="A0A1Y2J3E8"/>
<reference evidence="1 2" key="1">
    <citation type="journal article" date="2015" name="Biotechnol. Biofuels">
        <title>Enhanced degradation of softwood versus hardwood by the white-rot fungus Pycnoporus coccineus.</title>
        <authorList>
            <person name="Couturier M."/>
            <person name="Navarro D."/>
            <person name="Chevret D."/>
            <person name="Henrissat B."/>
            <person name="Piumi F."/>
            <person name="Ruiz-Duenas F.J."/>
            <person name="Martinez A.T."/>
            <person name="Grigoriev I.V."/>
            <person name="Riley R."/>
            <person name="Lipzen A."/>
            <person name="Berrin J.G."/>
            <person name="Master E.R."/>
            <person name="Rosso M.N."/>
        </authorList>
    </citation>
    <scope>NUCLEOTIDE SEQUENCE [LARGE SCALE GENOMIC DNA]</scope>
    <source>
        <strain evidence="1 2">BRFM310</strain>
    </source>
</reference>
<organism evidence="1 2">
    <name type="scientific">Trametes coccinea (strain BRFM310)</name>
    <name type="common">Pycnoporus coccineus</name>
    <dbReference type="NCBI Taxonomy" id="1353009"/>
    <lineage>
        <taxon>Eukaryota</taxon>
        <taxon>Fungi</taxon>
        <taxon>Dikarya</taxon>
        <taxon>Basidiomycota</taxon>
        <taxon>Agaricomycotina</taxon>
        <taxon>Agaricomycetes</taxon>
        <taxon>Polyporales</taxon>
        <taxon>Polyporaceae</taxon>
        <taxon>Trametes</taxon>
    </lineage>
</organism>
<proteinExistence type="predicted"/>
<gene>
    <name evidence="1" type="ORF">PYCCODRAFT_359654</name>
</gene>
<name>A0A1Y2J3E8_TRAC3</name>
<dbReference type="EMBL" id="KZ084087">
    <property type="protein sequence ID" value="OSD07867.1"/>
    <property type="molecule type" value="Genomic_DNA"/>
</dbReference>
<sequence length="253" mass="26540">MCSSAFFTRQVILFSAPPQRAPSRAPSQHAGSRARKFICTTCHQTRPAASSTLLYAARGPSVDPRPTSGDITQSLPLHYVAAFAYIPPAFPWPAIPLLLSRAVAADAPTRRPPASPSSNASPAAPLRPCGATARLLISPRNACGAASELSCPIPSYSPLGSPSSRGSTPHTCFSSLCAGPGILIHLAMISATAAAATRLGCSRPHSLAPHAPRLRERASVSDAFPGFREPAPVAFRTSLRIHPQRQLWQAATA</sequence>
<evidence type="ECO:0000313" key="2">
    <source>
        <dbReference type="Proteomes" id="UP000193067"/>
    </source>
</evidence>
<evidence type="ECO:0000313" key="1">
    <source>
        <dbReference type="EMBL" id="OSD07867.1"/>
    </source>
</evidence>
<keyword evidence="2" id="KW-1185">Reference proteome</keyword>
<protein>
    <submittedName>
        <fullName evidence="1">Uncharacterized protein</fullName>
    </submittedName>
</protein>
<dbReference type="Proteomes" id="UP000193067">
    <property type="component" value="Unassembled WGS sequence"/>
</dbReference>